<accession>A0A450RX90</accession>
<feature type="region of interest" description="Disordered" evidence="15">
    <location>
        <begin position="1"/>
        <end position="29"/>
    </location>
</feature>
<keyword evidence="3 14" id="KW-0963">Cytoplasm</keyword>
<evidence type="ECO:0000313" key="18">
    <source>
        <dbReference type="EMBL" id="VFJ43740.1"/>
    </source>
</evidence>
<comment type="caution">
    <text evidence="14">Lacks conserved residue(s) required for the propagation of feature annotation.</text>
</comment>
<dbReference type="CDD" id="cd02274">
    <property type="entry name" value="DHDPR_N"/>
    <property type="match status" value="1"/>
</dbReference>
<feature type="domain" description="Dihydrodipicolinate reductase C-terminal" evidence="17">
    <location>
        <begin position="179"/>
        <end position="315"/>
    </location>
</feature>
<comment type="caution">
    <text evidence="14">Was originally thought to be a dihydrodipicolinate reductase (DHDPR), catalyzing the conversion of dihydrodipicolinate to tetrahydrodipicolinate. However, it was shown in E.coli that the substrate of the enzymatic reaction is not dihydrodipicolinate (DHDP) but in fact (2S,4S)-4-hydroxy-2,3,4,5-tetrahydrodipicolinic acid (HTPA), the product released by the DapA-catalyzed reaction.</text>
</comment>
<dbReference type="NCBIfam" id="TIGR00036">
    <property type="entry name" value="dapB"/>
    <property type="match status" value="1"/>
</dbReference>
<evidence type="ECO:0000256" key="13">
    <source>
        <dbReference type="ARBA" id="ARBA00049396"/>
    </source>
</evidence>
<evidence type="ECO:0000256" key="12">
    <source>
        <dbReference type="ARBA" id="ARBA00049080"/>
    </source>
</evidence>
<dbReference type="PROSITE" id="PS01298">
    <property type="entry name" value="DAPB"/>
    <property type="match status" value="1"/>
</dbReference>
<comment type="pathway">
    <text evidence="10 14">Amino-acid biosynthesis; L-lysine biosynthesis via DAP pathway; (S)-tetrahydrodipicolinate from L-aspartate: step 4/4.</text>
</comment>
<evidence type="ECO:0000313" key="19">
    <source>
        <dbReference type="EMBL" id="VFJ49519.1"/>
    </source>
</evidence>
<protein>
    <recommendedName>
        <fullName evidence="11 14">4-hydroxy-tetrahydrodipicolinate reductase</fullName>
        <shortName evidence="14">HTPA reductase</shortName>
        <ecNumber evidence="11 14">1.17.1.8</ecNumber>
    </recommendedName>
</protein>
<evidence type="ECO:0000256" key="7">
    <source>
        <dbReference type="ARBA" id="ARBA00023002"/>
    </source>
</evidence>
<dbReference type="SUPFAM" id="SSF51735">
    <property type="entry name" value="NAD(P)-binding Rossmann-fold domains"/>
    <property type="match status" value="1"/>
</dbReference>
<comment type="subcellular location">
    <subcellularLocation>
        <location evidence="1 14">Cytoplasm</location>
    </subcellularLocation>
</comment>
<evidence type="ECO:0000256" key="14">
    <source>
        <dbReference type="HAMAP-Rule" id="MF_00102"/>
    </source>
</evidence>
<dbReference type="InterPro" id="IPR023940">
    <property type="entry name" value="DHDPR_bac"/>
</dbReference>
<feature type="domain" description="Dihydrodipicolinate reductase N-terminal" evidence="16">
    <location>
        <begin position="53"/>
        <end position="176"/>
    </location>
</feature>
<proteinExistence type="inferred from homology"/>
<evidence type="ECO:0000256" key="3">
    <source>
        <dbReference type="ARBA" id="ARBA00022490"/>
    </source>
</evidence>
<dbReference type="InterPro" id="IPR036291">
    <property type="entry name" value="NAD(P)-bd_dom_sf"/>
</dbReference>
<gene>
    <name evidence="14" type="primary">dapB</name>
    <name evidence="19" type="ORF">BECKDK2373B_GA0170837_10259</name>
    <name evidence="18" type="ORF">BECKDK2373C_GA0170839_100642</name>
</gene>
<comment type="catalytic activity">
    <reaction evidence="13 14">
        <text>(S)-2,3,4,5-tetrahydrodipicolinate + NAD(+) + H2O = (2S,4S)-4-hydroxy-2,3,4,5-tetrahydrodipicolinate + NADH + H(+)</text>
        <dbReference type="Rhea" id="RHEA:35323"/>
        <dbReference type="ChEBI" id="CHEBI:15377"/>
        <dbReference type="ChEBI" id="CHEBI:15378"/>
        <dbReference type="ChEBI" id="CHEBI:16845"/>
        <dbReference type="ChEBI" id="CHEBI:57540"/>
        <dbReference type="ChEBI" id="CHEBI:57945"/>
        <dbReference type="ChEBI" id="CHEBI:67139"/>
        <dbReference type="EC" id="1.17.1.8"/>
    </reaction>
</comment>
<evidence type="ECO:0000256" key="10">
    <source>
        <dbReference type="ARBA" id="ARBA00037922"/>
    </source>
</evidence>
<keyword evidence="4 14" id="KW-0028">Amino-acid biosynthesis</keyword>
<dbReference type="HAMAP" id="MF_00102">
    <property type="entry name" value="DapB"/>
    <property type="match status" value="1"/>
</dbReference>
<dbReference type="GO" id="GO:0008839">
    <property type="term" value="F:4-hydroxy-tetrahydrodipicolinate reductase"/>
    <property type="evidence" value="ECO:0007669"/>
    <property type="project" value="UniProtKB-UniRule"/>
</dbReference>
<dbReference type="UniPathway" id="UPA00034">
    <property type="reaction ID" value="UER00018"/>
</dbReference>
<dbReference type="AlphaFoldDB" id="A0A450RX90"/>
<evidence type="ECO:0000259" key="16">
    <source>
        <dbReference type="Pfam" id="PF01113"/>
    </source>
</evidence>
<dbReference type="FunFam" id="3.30.360.10:FF:000004">
    <property type="entry name" value="4-hydroxy-tetrahydrodipicolinate reductase"/>
    <property type="match status" value="1"/>
</dbReference>
<evidence type="ECO:0000256" key="6">
    <source>
        <dbReference type="ARBA" id="ARBA00022915"/>
    </source>
</evidence>
<evidence type="ECO:0000256" key="15">
    <source>
        <dbReference type="SAM" id="MobiDB-lite"/>
    </source>
</evidence>
<evidence type="ECO:0000259" key="17">
    <source>
        <dbReference type="Pfam" id="PF05173"/>
    </source>
</evidence>
<dbReference type="EC" id="1.17.1.8" evidence="11 14"/>
<name>A0A450RX90_9GAMM</name>
<evidence type="ECO:0000256" key="8">
    <source>
        <dbReference type="ARBA" id="ARBA00023027"/>
    </source>
</evidence>
<feature type="active site" description="Proton donor" evidence="14">
    <location>
        <position position="210"/>
    </location>
</feature>
<feature type="binding site" evidence="14">
    <location>
        <begin position="173"/>
        <end position="176"/>
    </location>
    <ligand>
        <name>NAD(+)</name>
        <dbReference type="ChEBI" id="CHEBI:57540"/>
    </ligand>
</feature>
<feature type="active site" description="Proton donor/acceptor" evidence="14">
    <location>
        <position position="206"/>
    </location>
</feature>
<keyword evidence="5 14" id="KW-0521">NADP</keyword>
<feature type="binding site" evidence="14">
    <location>
        <begin position="59"/>
        <end position="64"/>
    </location>
    <ligand>
        <name>NAD(+)</name>
        <dbReference type="ChEBI" id="CHEBI:57540"/>
    </ligand>
</feature>
<dbReference type="GO" id="GO:0005829">
    <property type="term" value="C:cytosol"/>
    <property type="evidence" value="ECO:0007669"/>
    <property type="project" value="TreeGrafter"/>
</dbReference>
<dbReference type="GO" id="GO:0051287">
    <property type="term" value="F:NAD binding"/>
    <property type="evidence" value="ECO:0007669"/>
    <property type="project" value="UniProtKB-UniRule"/>
</dbReference>
<dbReference type="FunFam" id="3.40.50.720:FF:000048">
    <property type="entry name" value="4-hydroxy-tetrahydrodipicolinate reductase"/>
    <property type="match status" value="1"/>
</dbReference>
<evidence type="ECO:0000256" key="11">
    <source>
        <dbReference type="ARBA" id="ARBA00038983"/>
    </source>
</evidence>
<keyword evidence="9 14" id="KW-0457">Lysine biosynthesis</keyword>
<dbReference type="InterPro" id="IPR000846">
    <property type="entry name" value="DapB_N"/>
</dbReference>
<keyword evidence="7 14" id="KW-0560">Oxidoreductase</keyword>
<dbReference type="PANTHER" id="PTHR20836:SF0">
    <property type="entry name" value="4-HYDROXY-TETRAHYDRODIPICOLINATE REDUCTASE 1, CHLOROPLASTIC-RELATED"/>
    <property type="match status" value="1"/>
</dbReference>
<dbReference type="EMBL" id="CAADEY010000006">
    <property type="protein sequence ID" value="VFJ43740.1"/>
    <property type="molecule type" value="Genomic_DNA"/>
</dbReference>
<dbReference type="GO" id="GO:0016726">
    <property type="term" value="F:oxidoreductase activity, acting on CH or CH2 groups, NAD or NADP as acceptor"/>
    <property type="evidence" value="ECO:0007669"/>
    <property type="project" value="UniProtKB-UniRule"/>
</dbReference>
<dbReference type="InterPro" id="IPR022664">
    <property type="entry name" value="DapB_N_CS"/>
</dbReference>
<feature type="binding site" evidence="14">
    <location>
        <position position="207"/>
    </location>
    <ligand>
        <name>(S)-2,3,4,5-tetrahydrodipicolinate</name>
        <dbReference type="ChEBI" id="CHEBI:16845"/>
    </ligand>
</feature>
<dbReference type="Pfam" id="PF05173">
    <property type="entry name" value="DapB_C"/>
    <property type="match status" value="1"/>
</dbReference>
<organism evidence="18">
    <name type="scientific">Candidatus Kentrum sp. DK</name>
    <dbReference type="NCBI Taxonomy" id="2126562"/>
    <lineage>
        <taxon>Bacteria</taxon>
        <taxon>Pseudomonadati</taxon>
        <taxon>Pseudomonadota</taxon>
        <taxon>Gammaproteobacteria</taxon>
        <taxon>Candidatus Kentrum</taxon>
    </lineage>
</organism>
<reference evidence="18" key="1">
    <citation type="submission" date="2019-02" db="EMBL/GenBank/DDBJ databases">
        <authorList>
            <person name="Gruber-Vodicka R. H."/>
            <person name="Seah K. B. B."/>
        </authorList>
    </citation>
    <scope>NUCLEOTIDE SEQUENCE</scope>
    <source>
        <strain evidence="18">BECK_DK161</strain>
        <strain evidence="19">BECK_DK47</strain>
    </source>
</reference>
<comment type="function">
    <text evidence="14">Catalyzes the conversion of 4-hydroxy-tetrahydrodipicolinate (HTPA) to tetrahydrodipicolinate.</text>
</comment>
<evidence type="ECO:0000256" key="2">
    <source>
        <dbReference type="ARBA" id="ARBA00006642"/>
    </source>
</evidence>
<comment type="catalytic activity">
    <reaction evidence="12 14">
        <text>(S)-2,3,4,5-tetrahydrodipicolinate + NADP(+) + H2O = (2S,4S)-4-hydroxy-2,3,4,5-tetrahydrodipicolinate + NADPH + H(+)</text>
        <dbReference type="Rhea" id="RHEA:35331"/>
        <dbReference type="ChEBI" id="CHEBI:15377"/>
        <dbReference type="ChEBI" id="CHEBI:15378"/>
        <dbReference type="ChEBI" id="CHEBI:16845"/>
        <dbReference type="ChEBI" id="CHEBI:57783"/>
        <dbReference type="ChEBI" id="CHEBI:58349"/>
        <dbReference type="ChEBI" id="CHEBI:67139"/>
        <dbReference type="EC" id="1.17.1.8"/>
    </reaction>
</comment>
<comment type="subunit">
    <text evidence="14">Homotetramer.</text>
</comment>
<dbReference type="Gene3D" id="3.30.360.10">
    <property type="entry name" value="Dihydrodipicolinate Reductase, domain 2"/>
    <property type="match status" value="1"/>
</dbReference>
<dbReference type="GO" id="GO:0050661">
    <property type="term" value="F:NADP binding"/>
    <property type="evidence" value="ECO:0007669"/>
    <property type="project" value="UniProtKB-UniRule"/>
</dbReference>
<sequence length="320" mass="34030">MTGVVVSGDSVKIYHSRHPGKDAGTQRQGRQQSLVAALAALREQRFMSKNNIIRIGINGAAGRMGRNLVAACVEDKTLRLTVATEHPRHKALGADAGTLAGLDPLEVPIVADLPGVVAQCDVLIDFTNPATTLASLAACRQEKRAMVIGTTGLSDSEKGVITEAARDIPIVFAPNMSVGVTLCLTLAEIAARVLGDEMDVEIIEAHHRRKVDAPSGTALRLGEVVAEALGRDLADCAVYGREGRTGERDPKAIGFSTIRGGDIVGEHTLLFAGAGERVEISHRASSRGIFAHGAMRAAHWVRGREAGLFDMRDVLDLKRQ</sequence>
<dbReference type="EMBL" id="CAADEX010000025">
    <property type="protein sequence ID" value="VFJ49519.1"/>
    <property type="molecule type" value="Genomic_DNA"/>
</dbReference>
<dbReference type="InterPro" id="IPR022663">
    <property type="entry name" value="DapB_C"/>
</dbReference>
<dbReference type="GO" id="GO:0009089">
    <property type="term" value="P:lysine biosynthetic process via diaminopimelate"/>
    <property type="evidence" value="ECO:0007669"/>
    <property type="project" value="UniProtKB-UniRule"/>
</dbReference>
<comment type="similarity">
    <text evidence="2 14">Belongs to the DapB family.</text>
</comment>
<keyword evidence="8 14" id="KW-0520">NAD</keyword>
<dbReference type="Pfam" id="PF01113">
    <property type="entry name" value="DapB_N"/>
    <property type="match status" value="1"/>
</dbReference>
<feature type="binding site" evidence="14">
    <location>
        <begin position="149"/>
        <end position="151"/>
    </location>
    <ligand>
        <name>NAD(+)</name>
        <dbReference type="ChEBI" id="CHEBI:57540"/>
    </ligand>
</feature>
<evidence type="ECO:0000256" key="1">
    <source>
        <dbReference type="ARBA" id="ARBA00004496"/>
    </source>
</evidence>
<keyword evidence="6 14" id="KW-0220">Diaminopimelate biosynthesis</keyword>
<dbReference type="Gene3D" id="3.40.50.720">
    <property type="entry name" value="NAD(P)-binding Rossmann-like Domain"/>
    <property type="match status" value="1"/>
</dbReference>
<dbReference type="PANTHER" id="PTHR20836">
    <property type="entry name" value="DIHYDRODIPICOLINATE REDUCTASE"/>
    <property type="match status" value="1"/>
</dbReference>
<feature type="binding site" evidence="14">
    <location>
        <begin position="216"/>
        <end position="217"/>
    </location>
    <ligand>
        <name>(S)-2,3,4,5-tetrahydrodipicolinate</name>
        <dbReference type="ChEBI" id="CHEBI:16845"/>
    </ligand>
</feature>
<evidence type="ECO:0000256" key="4">
    <source>
        <dbReference type="ARBA" id="ARBA00022605"/>
    </source>
</evidence>
<evidence type="ECO:0000256" key="9">
    <source>
        <dbReference type="ARBA" id="ARBA00023154"/>
    </source>
</evidence>
<dbReference type="GO" id="GO:0019877">
    <property type="term" value="P:diaminopimelate biosynthetic process"/>
    <property type="evidence" value="ECO:0007669"/>
    <property type="project" value="UniProtKB-UniRule"/>
</dbReference>
<evidence type="ECO:0000256" key="5">
    <source>
        <dbReference type="ARBA" id="ARBA00022857"/>
    </source>
</evidence>
<dbReference type="SUPFAM" id="SSF55347">
    <property type="entry name" value="Glyceraldehyde-3-phosphate dehydrogenase-like, C-terminal domain"/>
    <property type="match status" value="1"/>
</dbReference>